<gene>
    <name evidence="1" type="ORF">SAMN06893096_103485</name>
</gene>
<name>A0A239E1Z7_9ACTN</name>
<accession>A0A239E1Z7</accession>
<evidence type="ECO:0000313" key="1">
    <source>
        <dbReference type="EMBL" id="SNS38627.1"/>
    </source>
</evidence>
<reference evidence="2" key="1">
    <citation type="submission" date="2017-06" db="EMBL/GenBank/DDBJ databases">
        <authorList>
            <person name="Varghese N."/>
            <person name="Submissions S."/>
        </authorList>
    </citation>
    <scope>NUCLEOTIDE SEQUENCE [LARGE SCALE GENOMIC DNA]</scope>
    <source>
        <strain evidence="2">DSM 46839</strain>
    </source>
</reference>
<dbReference type="Proteomes" id="UP000198373">
    <property type="component" value="Unassembled WGS sequence"/>
</dbReference>
<keyword evidence="2" id="KW-1185">Reference proteome</keyword>
<dbReference type="RefSeq" id="WP_143425032.1">
    <property type="nucleotide sequence ID" value="NZ_FZOO01000003.1"/>
</dbReference>
<protein>
    <submittedName>
        <fullName evidence="1">Uncharacterized protein</fullName>
    </submittedName>
</protein>
<evidence type="ECO:0000313" key="2">
    <source>
        <dbReference type="Proteomes" id="UP000198373"/>
    </source>
</evidence>
<proteinExistence type="predicted"/>
<organism evidence="1 2">
    <name type="scientific">Geodermatophilus pulveris</name>
    <dbReference type="NCBI Taxonomy" id="1564159"/>
    <lineage>
        <taxon>Bacteria</taxon>
        <taxon>Bacillati</taxon>
        <taxon>Actinomycetota</taxon>
        <taxon>Actinomycetes</taxon>
        <taxon>Geodermatophilales</taxon>
        <taxon>Geodermatophilaceae</taxon>
        <taxon>Geodermatophilus</taxon>
    </lineage>
</organism>
<dbReference type="AlphaFoldDB" id="A0A239E1Z7"/>
<dbReference type="EMBL" id="FZOO01000003">
    <property type="protein sequence ID" value="SNS38627.1"/>
    <property type="molecule type" value="Genomic_DNA"/>
</dbReference>
<sequence length="49" mass="5378">MPRLGHSSPAGTLLDQHAADDRDAEIARALDAMLRVVRNPPDDDPKQDE</sequence>